<dbReference type="Proteomes" id="UP001648503">
    <property type="component" value="Unassembled WGS sequence"/>
</dbReference>
<sequence>MLGVLADTDEAIMMDSPDLYSRLQHYAQNPSTASNPYVDQSRPRPLHNDPAQNLNLHMSLQLQQQYHFPAYDTQQQQYFHSQQQSQQHHQYMCQQSYRQQLPSRHPQQKDQLQQQQQQQQQFLLSKPVYHQQLPFDEPVSPFPASCSMFGLGTGTGISNTGVAREVSRGNTDGLDFHIVNTMTSPQTSRAMLPTMSTTKATTTSATTLASSCPPTASMGIAATPASTDGSGNASGDLPFTTATTATALATRSMSIGLDDALFPYTPLGLTTSQTESTSLLQSTVDNGSQQSQKQSSLPLLLLLQNSKSSQKQSIQQQSDNSLRRHSATPLYRHPHPGTVYMNHTQPRPSSVYEDWTAENNPYSSSYSNSQYSGALLSSGLETPISLELELERVHDLNKSRSSSQSVSPELQFHHHSNNSNNIHLYINNDTSNNPITTSSSSSSSSNNIPIISCNSDITQYSLSPCCPVLLCSSTRT</sequence>
<reference evidence="2 3" key="1">
    <citation type="submission" date="2021-02" db="EMBL/GenBank/DDBJ databases">
        <title>Variation within the Batrachochytrium salamandrivorans European outbreak.</title>
        <authorList>
            <person name="Kelly M."/>
            <person name="Pasmans F."/>
            <person name="Shea T.P."/>
            <person name="Munoz J.F."/>
            <person name="Carranza S."/>
            <person name="Cuomo C.A."/>
            <person name="Martel A."/>
        </authorList>
    </citation>
    <scope>NUCLEOTIDE SEQUENCE [LARGE SCALE GENOMIC DNA]</scope>
    <source>
        <strain evidence="2 3">AMFP18/2</strain>
    </source>
</reference>
<protein>
    <submittedName>
        <fullName evidence="2">Uncharacterized protein</fullName>
    </submittedName>
</protein>
<evidence type="ECO:0000313" key="3">
    <source>
        <dbReference type="Proteomes" id="UP001648503"/>
    </source>
</evidence>
<evidence type="ECO:0000256" key="1">
    <source>
        <dbReference type="SAM" id="MobiDB-lite"/>
    </source>
</evidence>
<keyword evidence="3" id="KW-1185">Reference proteome</keyword>
<organism evidence="2 3">
    <name type="scientific">Batrachochytrium salamandrivorans</name>
    <dbReference type="NCBI Taxonomy" id="1357716"/>
    <lineage>
        <taxon>Eukaryota</taxon>
        <taxon>Fungi</taxon>
        <taxon>Fungi incertae sedis</taxon>
        <taxon>Chytridiomycota</taxon>
        <taxon>Chytridiomycota incertae sedis</taxon>
        <taxon>Chytridiomycetes</taxon>
        <taxon>Rhizophydiales</taxon>
        <taxon>Rhizophydiales incertae sedis</taxon>
        <taxon>Batrachochytrium</taxon>
    </lineage>
</organism>
<accession>A0ABQ8F5F2</accession>
<feature type="compositionally biased region" description="Low complexity" evidence="1">
    <location>
        <begin position="109"/>
        <end position="119"/>
    </location>
</feature>
<feature type="compositionally biased region" description="Low complexity" evidence="1">
    <location>
        <begin position="308"/>
        <end position="318"/>
    </location>
</feature>
<evidence type="ECO:0000313" key="2">
    <source>
        <dbReference type="EMBL" id="KAH6590876.1"/>
    </source>
</evidence>
<comment type="caution">
    <text evidence="2">The sequence shown here is derived from an EMBL/GenBank/DDBJ whole genome shotgun (WGS) entry which is preliminary data.</text>
</comment>
<proteinExistence type="predicted"/>
<feature type="region of interest" description="Disordered" evidence="1">
    <location>
        <begin position="308"/>
        <end position="338"/>
    </location>
</feature>
<name>A0ABQ8F5F2_9FUNG</name>
<feature type="compositionally biased region" description="Polar residues" evidence="1">
    <location>
        <begin position="29"/>
        <end position="38"/>
    </location>
</feature>
<feature type="region of interest" description="Disordered" evidence="1">
    <location>
        <begin position="89"/>
        <end position="119"/>
    </location>
</feature>
<feature type="region of interest" description="Disordered" evidence="1">
    <location>
        <begin position="29"/>
        <end position="52"/>
    </location>
</feature>
<dbReference type="EMBL" id="JAFCIX010000418">
    <property type="protein sequence ID" value="KAH6590876.1"/>
    <property type="molecule type" value="Genomic_DNA"/>
</dbReference>
<gene>
    <name evidence="2" type="ORF">BASA50_008878</name>
</gene>